<comment type="caution">
    <text evidence="3">The sequence shown here is derived from an EMBL/GenBank/DDBJ whole genome shotgun (WGS) entry which is preliminary data.</text>
</comment>
<dbReference type="Proteomes" id="UP001165080">
    <property type="component" value="Unassembled WGS sequence"/>
</dbReference>
<proteinExistence type="predicted"/>
<keyword evidence="2" id="KW-1133">Transmembrane helix</keyword>
<feature type="region of interest" description="Disordered" evidence="1">
    <location>
        <begin position="2683"/>
        <end position="2702"/>
    </location>
</feature>
<gene>
    <name evidence="3" type="primary">PLESTBF000509</name>
    <name evidence="3" type="ORF">PLESTB_001038400</name>
</gene>
<dbReference type="PANTHER" id="PTHR19862">
    <property type="entry name" value="WD REPEAT-CONTAINING PROTEIN 48"/>
    <property type="match status" value="1"/>
</dbReference>
<feature type="compositionally biased region" description="Polar residues" evidence="1">
    <location>
        <begin position="2634"/>
        <end position="2644"/>
    </location>
</feature>
<feature type="transmembrane region" description="Helical" evidence="2">
    <location>
        <begin position="2552"/>
        <end position="2573"/>
    </location>
</feature>
<keyword evidence="2" id="KW-0812">Transmembrane</keyword>
<evidence type="ECO:0000256" key="1">
    <source>
        <dbReference type="SAM" id="MobiDB-lite"/>
    </source>
</evidence>
<name>A0A9W6F469_9CHLO</name>
<feature type="transmembrane region" description="Helical" evidence="2">
    <location>
        <begin position="2101"/>
        <end position="2121"/>
    </location>
</feature>
<feature type="region of interest" description="Disordered" evidence="1">
    <location>
        <begin position="2634"/>
        <end position="2659"/>
    </location>
</feature>
<organism evidence="3 4">
    <name type="scientific">Pleodorina starrii</name>
    <dbReference type="NCBI Taxonomy" id="330485"/>
    <lineage>
        <taxon>Eukaryota</taxon>
        <taxon>Viridiplantae</taxon>
        <taxon>Chlorophyta</taxon>
        <taxon>core chlorophytes</taxon>
        <taxon>Chlorophyceae</taxon>
        <taxon>CS clade</taxon>
        <taxon>Chlamydomonadales</taxon>
        <taxon>Volvocaceae</taxon>
        <taxon>Pleodorina</taxon>
    </lineage>
</organism>
<dbReference type="PANTHER" id="PTHR19862:SF14">
    <property type="entry name" value="WD REPEAT-CONTAINING PROTEIN 48"/>
    <property type="match status" value="1"/>
</dbReference>
<reference evidence="3 4" key="1">
    <citation type="journal article" date="2023" name="Commun. Biol.">
        <title>Reorganization of the ancestral sex-determining regions during the evolution of trioecy in Pleodorina starrii.</title>
        <authorList>
            <person name="Takahashi K."/>
            <person name="Suzuki S."/>
            <person name="Kawai-Toyooka H."/>
            <person name="Yamamoto K."/>
            <person name="Hamaji T."/>
            <person name="Ootsuki R."/>
            <person name="Yamaguchi H."/>
            <person name="Kawachi M."/>
            <person name="Higashiyama T."/>
            <person name="Nozaki H."/>
        </authorList>
    </citation>
    <scope>NUCLEOTIDE SEQUENCE [LARGE SCALE GENOMIC DNA]</scope>
    <source>
        <strain evidence="3 4">NIES-4479</strain>
    </source>
</reference>
<dbReference type="SUPFAM" id="SSF51126">
    <property type="entry name" value="Pectin lyase-like"/>
    <property type="match status" value="2"/>
</dbReference>
<feature type="compositionally biased region" description="Pro residues" evidence="1">
    <location>
        <begin position="32"/>
        <end position="46"/>
    </location>
</feature>
<dbReference type="InterPro" id="IPR011050">
    <property type="entry name" value="Pectin_lyase_fold/virulence"/>
</dbReference>
<feature type="region of interest" description="Disordered" evidence="1">
    <location>
        <begin position="942"/>
        <end position="994"/>
    </location>
</feature>
<feature type="region of interest" description="Disordered" evidence="1">
    <location>
        <begin position="32"/>
        <end position="53"/>
    </location>
</feature>
<keyword evidence="2" id="KW-0472">Membrane</keyword>
<dbReference type="SMART" id="SM00710">
    <property type="entry name" value="PbH1"/>
    <property type="match status" value="15"/>
</dbReference>
<evidence type="ECO:0000256" key="2">
    <source>
        <dbReference type="SAM" id="Phobius"/>
    </source>
</evidence>
<feature type="transmembrane region" description="Helical" evidence="2">
    <location>
        <begin position="2521"/>
        <end position="2540"/>
    </location>
</feature>
<protein>
    <submittedName>
        <fullName evidence="3">Uncharacterized protein</fullName>
    </submittedName>
</protein>
<dbReference type="InterPro" id="IPR051246">
    <property type="entry name" value="WDR48"/>
</dbReference>
<dbReference type="EMBL" id="BRXU01000014">
    <property type="protein sequence ID" value="GLC55873.1"/>
    <property type="molecule type" value="Genomic_DNA"/>
</dbReference>
<dbReference type="GO" id="GO:0000724">
    <property type="term" value="P:double-strand break repair via homologous recombination"/>
    <property type="evidence" value="ECO:0007669"/>
    <property type="project" value="TreeGrafter"/>
</dbReference>
<accession>A0A9W6F469</accession>
<feature type="transmembrane region" description="Helical" evidence="2">
    <location>
        <begin position="2444"/>
        <end position="2469"/>
    </location>
</feature>
<feature type="transmembrane region" description="Helical" evidence="2">
    <location>
        <begin position="2382"/>
        <end position="2404"/>
    </location>
</feature>
<keyword evidence="4" id="KW-1185">Reference proteome</keyword>
<sequence length="2797" mass="291644">MGWACILLHTLPNATTDIRNSIFINNVVNDSGPPPSLPSPPYPPSQPDNSANGLPLSMLRCTDDINDQEYYEEPIHNAALPGYGAVLVASYLEGDDCTTAGDSFVRLEGTTMNNNTGGAKFVGMDAILHITGASILHNNCAGSNGGAVCVRTTVGNITSILLNGNSTVSANTAGENGGGIYIANDNGGIHELHLTGGSNVSANTAGENGGGIYVANANGGIHELNLTGGSSLTGNLAANGNGGAAYLTAVSSGYIGPIYIVDADVFNNSAMCNSSLLDGCGNGGGMYISAMPGTGSHPMFEVRAEGRAMLTYNTARRHGGAMYIVCEGQQQARVSPGFSLHGATFTRNRAQTGSGGAVYLRQPKANLDQMLVSNTSFIENEAACRGGAISVNTKGPEDGIIGSVTITNGSVFASNGARKGETCAENTFDNRANTTPSPSANDTPSPSCLSHGGAIYFDVNQLGLVTIEAGSSMVNNSAEGDGGAIAVAEMTPAAGLQITGGSNVSHNDAACRGGFLFLKAGVWSNGTVVFRVEAGSIAANNSAGSGILDAWTDDGNISDISVTDRSRLENNKAGGDGGAMAAVAADLVRALKWNGTSTLSNNTADGKGGGLSVSAKSVQVVMEGGCSWDNNTARSDGGALLIDDLSDAAASSVVIAGGSKLRGNRASNGGAVYINGFANFTVSEGSNISFNSAEYDGGAAVFTQLPPSFHLESCFVLGNSAARGSGGAFYLSTVVPWTSKKAADGCLLCALSPSSIVRLDITNASVADNSARAANGGAFYVKPHETCCYGTNISFGVFESQFNGNKAMGAGGAIAMYDASNATATVSINGSKFSNNTAGIVSGDFKNIVNFGGAITIWREQADSAGNLTKLCQLSAANTSFEANECNGGSGGAVTLIACSAKFIRCNFTANRATLSGGAIAALHVPRTTATLGLTSSGFLDSSPAGGGSTGQSQSGLGRRRVLSRTAAPTARQPQTWPAWESVSDSSRPDGSRLAPSAARRKLWDSFPWDDFGSGCAASRHWSVSLLDCNFLSNYAALEFGGALYLYASSDRGHVHIDRNNFTENKALSQHAGAVFLAARGECTSVQLTNSVFDGNAASAASAGALYVLLGMRACGELTNVSLSRNSAATSGGACVLDIRSNGALVVDNVTAVKNSALAGDGGALKLQVQTGSAALLRGCGFNDNKAAGNGGAALLDGNCRSYLSLQNTRMARNWAGLSGGGLYASYAARTAPTKGGSAIGSSRAAVYSAAAPCPPDDAPDASGEWQHMSVQLADFRDNEAGQQGGAIFVAPASTVTLTNATMDNNTACAGGGSLAAQSCSALALRHSTLHNSATTGSGGGFYASGCRRILFEFVDVAGNEAACSGGGLLVTGGEVTSIGGSSSTAFDFVNYTSALLHRVRLTGNAAGSKSGRADGSCGADKAPRQQTWRAGAGGGLFINGSVVAVLSRSNLTEQNDALFGHQIATAQRCYPRNASDSPSAGNKDLPIWVEDFLASALHARCSSEYQFQAQFDNEATNDAAFSRIRNTVRDRLVETRGRVLSSTNFLVGQTLSYVSNGAIIASADVMEPLKAQRVVKDFANQLDDCVLRPASFNLIDVNDLLRNSSYIGLPDMYIGLVAFENPDVAGRPVHLQLQTGASFNLIAQLYNTLQQKLNSDIGPSTVTLALRPRPLDDGPYNAAAADGSVPWLYKDIANLDPGLNRSLTVPVINGSATWSGVKAYAWPGIYSLVLSTYVESSIKITVGGADHGDGALAGNDSGGGGSGSGDIAARSLQRFLTKMNDTLKASDDSCKTCPSNALCLGGAVIVPEQGYWHSAANSTQIHSCPNPSACSSPKDDGPREFPRWLDERMGTQWDRRTKLLAWCQLTWYSSVVPGADITAAYYNAYPPVSNASEVAEVDSNATALADLLNRDASLWGKQTASEAEFKCLVFGLAPGHPDSYMQQLCLEGYTGNLCASCVAGYYVDSDFNCKRCPELARTITLGLISFFSSVILVLITTMTNLTEGFGEKKAKQQQQQQVQVQQAQTREARDPVELGDVVKVIVLHVQYLIIVTRLSVDYPSIIVRCQAVFSTITGAENYLVYSPSCLKPESDSGGQALIQWLAGILTPCAVAVVSMLLWTLRYGYPLRKVAGEALGNGLLSAWAAMRGACRAAATWREGRHLQNSRSDVQSVCGSEGSAVVLSSSKHLVAHDPTSMPSPLTISGGGPVLQGTTSLPSPEAQEGGIGVCTVFSRDAHVVAFDGADAIGTPAEAAAPIAGATAMVSLATPASPTDPTEAAPPQAPVLPTAASAALVVDLDGVVGVVGGQGGYGGGPAQQVAYYRHPYSKAWHRKTPHRRSTAISKAAFKTLHKLRTLAVSTQQSSQATFHQVDKAMSLREQLGVVLMAAVFILYPSWANAALSTFACYPIDDGKGPFPQGQQATWRHGYWVRDMQTQCYSGTHLHVYVPIGVAAVLVFCLLPPLASFMFVWRVRNRLEDTHVRKVYGFLYKRYKPRYIWWETALQLETLVLVTVEVLGRGLNVSYQALLLLAFFIFISLFNVSCAPLVSQLLVIMEYMSLGTLSLTITLSLYFTVDDGLSPAAQNTLAILIITLNVCLLVYFLYVASRHFWPSAVKKVATKAQAVLRKLSSIGSSAGNNHSHNPQQHLRKPPHAADSVSNEGGGSRFCWPLLGRFAVWRGNDAATGSSEVGGCRAESTSSETLDAAGRHVLERSSDEFSDSLSGPADSDSVQLAFAGSKGLDIARASVCLDDRLSSYSMEMASRVADYLKPNTSHVCIQLEEGNGSGGNGAGGGFYPRI</sequence>
<evidence type="ECO:0000313" key="3">
    <source>
        <dbReference type="EMBL" id="GLC55873.1"/>
    </source>
</evidence>
<evidence type="ECO:0000313" key="4">
    <source>
        <dbReference type="Proteomes" id="UP001165080"/>
    </source>
</evidence>
<dbReference type="InterPro" id="IPR006626">
    <property type="entry name" value="PbH1"/>
</dbReference>
<feature type="transmembrane region" description="Helical" evidence="2">
    <location>
        <begin position="2585"/>
        <end position="2605"/>
    </location>
</feature>
<dbReference type="GO" id="GO:0043130">
    <property type="term" value="F:ubiquitin binding"/>
    <property type="evidence" value="ECO:0007669"/>
    <property type="project" value="TreeGrafter"/>
</dbReference>